<evidence type="ECO:0000259" key="7">
    <source>
        <dbReference type="PROSITE" id="PS50237"/>
    </source>
</evidence>
<proteinExistence type="inferred from homology"/>
<dbReference type="PANTHER" id="PTHR45670">
    <property type="entry name" value="E3 UBIQUITIN-PROTEIN LIGASE TRIP12"/>
    <property type="match status" value="1"/>
</dbReference>
<dbReference type="SUPFAM" id="SSF48371">
    <property type="entry name" value="ARM repeat"/>
    <property type="match status" value="1"/>
</dbReference>
<name>A0A8C0XI91_CASCN</name>
<reference evidence="8" key="1">
    <citation type="submission" date="2023-09" db="UniProtKB">
        <authorList>
            <consortium name="Ensembl"/>
        </authorList>
    </citation>
    <scope>IDENTIFICATION</scope>
</reference>
<dbReference type="FunFam" id="3.90.1750.10:FF:000006">
    <property type="entry name" value="E3 ubiquitin-protein ligase TRIP12 isoform X1"/>
    <property type="match status" value="1"/>
</dbReference>
<sequence length="1187" mass="133632">PPHLAELCLFLSCLVLKFLQYFTEYVLVKCQCGDAFFSLVDKFCLTGGYSECKKDDARAQLMKEDPELAKSFIKTLFGVLYEVYSSSAGPAVRHKCLRAILRIIYFADAELLKDVLKNHAVSSHIASMLSSQDLKIVVGALQMAEILMQKLPGIFSVYFRREGVMHQVKHLAESESLLTSPPKACTNGSGSLGSTTSVSSGTATAATNATADLGSPSLQHSRDDSLDLSPQGRLSDVLKRKRLPKRGPRRPKYSPPRDDDKVDNQAKSPTTTQSPKSSFLASLNPKTWGRLSAQSNSNNIEPARTAGVSGLARAASKDTLSNNREKIKGWIKEQAHKFVERYFSSENMDGSNPALNVLQRLCAATEQLNLQVDGGAECLVEIRSIVSESDVSSFEIQHSGFVKQLLLYLTSKSEKDAVSREIRLKRFLHVFFSSPLPGEEPIGRVEPMGNAPLLALVHKMNNCLSQMEQFPVKVHDFPSGNGTGGSFSLNRGSQALKFFNTHQLKCQLQRHPDCANVKQWKGGPVKIDPLALVQAIERYLVVRGYGRVREDDEDSDDDGSDEEIDESLAAQFLNSGNVRHRLQFYIGEHLLPYNMTVYQAVRQFSIQAEDERESTDDESNPLGRAGIWTKTHTIWYKPVREDEESNKDCVGGKRGRAQTAPTKTSPRNAKKHDELWHGKIMYQVVNAMCKEIIPTSEFINSKLTAKANRQLQDPLVIMTGNIPTWLTELGKTCPFFFPFDTRQMLFYVTAFDRDRAMQRLLDTNPEINQSDSQDSRVAPRLDRKKRTVNREELLKQAESVMQDLGSSRAMLEIQYENEVGTGLGPTLEFYALVSQELQRADLGLWRGEEVTLSNPKGSQEGTKYIQNLQGLFALPFGRTAKPAHIAKVKMKFRFLGKLMAKAIMDFRLVDLPLGLPFYKWMLRQETSLTSHDLFDIDPVVARSVYHLEDIVRQKKRLEQDKSQTKESLQYALEALTMNGCSVEDLGLDFTLPGFPNIELKKGGKDIPVTIHNLEEYLRLVIFWALNEGVSRQFDSFRDGFESVFPLSHLQYFYPEELDQLLCGSKADTWDAKTLMECCRPDHGYTHDSRAVKFLFEILSGFDNEQQRLFLQFVTGSPRLPVGGFRSLNPPLTIVRKTFESTENPDDFLPSVMTCVNYLKLPDYSSIEIMRDKLLIAAREGQQSFHLS</sequence>
<feature type="compositionally biased region" description="Basic and acidic residues" evidence="5">
    <location>
        <begin position="255"/>
        <end position="264"/>
    </location>
</feature>
<dbReference type="InterPro" id="IPR016024">
    <property type="entry name" value="ARM-type_fold"/>
</dbReference>
<dbReference type="EC" id="2.3.2.26" evidence="4"/>
<evidence type="ECO:0000256" key="5">
    <source>
        <dbReference type="SAM" id="MobiDB-lite"/>
    </source>
</evidence>
<dbReference type="GO" id="GO:0000209">
    <property type="term" value="P:protein polyubiquitination"/>
    <property type="evidence" value="ECO:0007669"/>
    <property type="project" value="TreeGrafter"/>
</dbReference>
<evidence type="ECO:0000313" key="8">
    <source>
        <dbReference type="Ensembl" id="ENSCCNP00000028988.1"/>
    </source>
</evidence>
<comment type="function">
    <text evidence="4">E3 ubiquitin-protein ligase which accepts ubiquitin from an E2 ubiquitin-conjugating enzyme in the form of a thioester and then directly transfers the ubiquitin to targeted substrates.</text>
</comment>
<accession>A0A8C0XI91</accession>
<dbReference type="InterPro" id="IPR035983">
    <property type="entry name" value="Hect_E3_ubiquitin_ligase"/>
</dbReference>
<comment type="catalytic activity">
    <reaction evidence="4">
        <text>S-ubiquitinyl-[E2 ubiquitin-conjugating enzyme]-L-cysteine + [acceptor protein]-L-lysine = [E2 ubiquitin-conjugating enzyme]-L-cysteine + N(6)-ubiquitinyl-[acceptor protein]-L-lysine.</text>
        <dbReference type="EC" id="2.3.2.26"/>
    </reaction>
</comment>
<feature type="region of interest" description="Disordered" evidence="5">
    <location>
        <begin position="645"/>
        <end position="669"/>
    </location>
</feature>
<evidence type="ECO:0000256" key="2">
    <source>
        <dbReference type="ARBA" id="ARBA00022786"/>
    </source>
</evidence>
<feature type="domain" description="HECT" evidence="7">
    <location>
        <begin position="790"/>
        <end position="1187"/>
    </location>
</feature>
<evidence type="ECO:0000256" key="6">
    <source>
        <dbReference type="SAM" id="SignalP"/>
    </source>
</evidence>
<feature type="chain" id="PRO_5034496359" description="E3 ubiquitin-protein ligase" evidence="6">
    <location>
        <begin position="22"/>
        <end position="1187"/>
    </location>
</feature>
<dbReference type="Gene3D" id="3.30.2410.10">
    <property type="entry name" value="Hect, E3 ligase catalytic domain"/>
    <property type="match status" value="1"/>
</dbReference>
<gene>
    <name evidence="8" type="primary">LOC109688347</name>
</gene>
<feature type="active site" description="Glycyl thioester intermediate" evidence="3">
    <location>
        <position position="1154"/>
    </location>
</feature>
<dbReference type="PANTHER" id="PTHR45670:SF13">
    <property type="entry name" value="E3 UBIQUITIN-PROTEIN LIGASE TRIP12"/>
    <property type="match status" value="1"/>
</dbReference>
<feature type="compositionally biased region" description="Basic residues" evidence="5">
    <location>
        <begin position="239"/>
        <end position="252"/>
    </location>
</feature>
<feature type="compositionally biased region" description="Low complexity" evidence="5">
    <location>
        <begin position="267"/>
        <end position="278"/>
    </location>
</feature>
<feature type="region of interest" description="Disordered" evidence="5">
    <location>
        <begin position="176"/>
        <end position="282"/>
    </location>
</feature>
<dbReference type="GO" id="GO:0016607">
    <property type="term" value="C:nuclear speck"/>
    <property type="evidence" value="ECO:0007669"/>
    <property type="project" value="TreeGrafter"/>
</dbReference>
<dbReference type="CDD" id="cd00078">
    <property type="entry name" value="HECTc"/>
    <property type="match status" value="1"/>
</dbReference>
<dbReference type="SMART" id="SM00119">
    <property type="entry name" value="HECTc"/>
    <property type="match status" value="1"/>
</dbReference>
<protein>
    <recommendedName>
        <fullName evidence="4">E3 ubiquitin-protein ligase</fullName>
        <ecNumber evidence="4">2.3.2.26</ecNumber>
    </recommendedName>
</protein>
<dbReference type="FunFam" id="3.30.2410.10:FF:000005">
    <property type="entry name" value="E3 ubiquitin-protein ligase TRIP12 isoform X1"/>
    <property type="match status" value="1"/>
</dbReference>
<dbReference type="GO" id="GO:0043161">
    <property type="term" value="P:proteasome-mediated ubiquitin-dependent protein catabolic process"/>
    <property type="evidence" value="ECO:0007669"/>
    <property type="project" value="TreeGrafter"/>
</dbReference>
<keyword evidence="1 4" id="KW-0808">Transferase</keyword>
<dbReference type="InterPro" id="IPR045322">
    <property type="entry name" value="HECTD1/TRIP12-like"/>
</dbReference>
<keyword evidence="2 3" id="KW-0833">Ubl conjugation pathway</keyword>
<feature type="signal peptide" evidence="6">
    <location>
        <begin position="1"/>
        <end position="21"/>
    </location>
</feature>
<keyword evidence="6" id="KW-0732">Signal</keyword>
<comment type="similarity">
    <text evidence="4">Belongs to the UPL family. K-HECT subfamily.</text>
</comment>
<dbReference type="Ensembl" id="ENSCCNT00000036566.1">
    <property type="protein sequence ID" value="ENSCCNP00000028988.1"/>
    <property type="gene ID" value="ENSCCNG00000027118.1"/>
</dbReference>
<dbReference type="GO" id="GO:0061630">
    <property type="term" value="F:ubiquitin protein ligase activity"/>
    <property type="evidence" value="ECO:0007669"/>
    <property type="project" value="UniProtKB-UniRule"/>
</dbReference>
<dbReference type="AlphaFoldDB" id="A0A8C0XI91"/>
<dbReference type="FunFam" id="3.30.2160.10:FF:000013">
    <property type="entry name" value="E3 ubiquitin-protein ligase TRIP12 isoform X1"/>
    <property type="match status" value="1"/>
</dbReference>
<evidence type="ECO:0000256" key="4">
    <source>
        <dbReference type="RuleBase" id="RU369009"/>
    </source>
</evidence>
<dbReference type="GO" id="GO:0006974">
    <property type="term" value="P:DNA damage response"/>
    <property type="evidence" value="ECO:0007669"/>
    <property type="project" value="TreeGrafter"/>
</dbReference>
<dbReference type="PROSITE" id="PS50237">
    <property type="entry name" value="HECT"/>
    <property type="match status" value="1"/>
</dbReference>
<dbReference type="InterPro" id="IPR000569">
    <property type="entry name" value="HECT_dom"/>
</dbReference>
<feature type="compositionally biased region" description="Low complexity" evidence="5">
    <location>
        <begin position="186"/>
        <end position="214"/>
    </location>
</feature>
<dbReference type="Gene3D" id="3.90.1750.10">
    <property type="entry name" value="Hect, E3 ligase catalytic domains"/>
    <property type="match status" value="1"/>
</dbReference>
<comment type="pathway">
    <text evidence="4">Protein modification; protein ubiquitination.</text>
</comment>
<dbReference type="Pfam" id="PF00632">
    <property type="entry name" value="HECT"/>
    <property type="match status" value="1"/>
</dbReference>
<dbReference type="UniPathway" id="UPA00143"/>
<organism evidence="8">
    <name type="scientific">Castor canadensis</name>
    <name type="common">American beaver</name>
    <dbReference type="NCBI Taxonomy" id="51338"/>
    <lineage>
        <taxon>Eukaryota</taxon>
        <taxon>Metazoa</taxon>
        <taxon>Chordata</taxon>
        <taxon>Craniata</taxon>
        <taxon>Vertebrata</taxon>
        <taxon>Euteleostomi</taxon>
        <taxon>Mammalia</taxon>
        <taxon>Eutheria</taxon>
        <taxon>Euarchontoglires</taxon>
        <taxon>Glires</taxon>
        <taxon>Rodentia</taxon>
        <taxon>Castorimorpha</taxon>
        <taxon>Castoridae</taxon>
        <taxon>Castor</taxon>
    </lineage>
</organism>
<dbReference type="SUPFAM" id="SSF56204">
    <property type="entry name" value="Hect, E3 ligase catalytic domain"/>
    <property type="match status" value="1"/>
</dbReference>
<evidence type="ECO:0000256" key="3">
    <source>
        <dbReference type="PROSITE-ProRule" id="PRU00104"/>
    </source>
</evidence>
<evidence type="ECO:0000256" key="1">
    <source>
        <dbReference type="ARBA" id="ARBA00022679"/>
    </source>
</evidence>